<dbReference type="AlphaFoldDB" id="A0AAE3ZUU4"/>
<keyword evidence="2" id="KW-1185">Reference proteome</keyword>
<organism evidence="1 2">
    <name type="scientific">Catenuloplanes niger</name>
    <dbReference type="NCBI Taxonomy" id="587534"/>
    <lineage>
        <taxon>Bacteria</taxon>
        <taxon>Bacillati</taxon>
        <taxon>Actinomycetota</taxon>
        <taxon>Actinomycetes</taxon>
        <taxon>Micromonosporales</taxon>
        <taxon>Micromonosporaceae</taxon>
        <taxon>Catenuloplanes</taxon>
    </lineage>
</organism>
<dbReference type="Proteomes" id="UP001183629">
    <property type="component" value="Unassembled WGS sequence"/>
</dbReference>
<dbReference type="EMBL" id="JAVDYC010000001">
    <property type="protein sequence ID" value="MDR7325539.1"/>
    <property type="molecule type" value="Genomic_DNA"/>
</dbReference>
<sequence length="190" mass="19807">MARTEAGSSMGSARLNLIGATLVLGLLATGGLVWHRHVAAMPEPVAAWQRGTVSVTPRETGTARLEVTGMTPGADREHCATVHYSGDTGVAVRLYGANYDPADARVRLTITAGSGPSCTAFGDAVTVYSGTLANFAATRSAYRTGVGTWRPVGGETSQPYGFTYEAEAATPTPAQVDFVWEARADDVVAQ</sequence>
<dbReference type="RefSeq" id="WP_310420342.1">
    <property type="nucleotide sequence ID" value="NZ_JAVDYC010000001.1"/>
</dbReference>
<evidence type="ECO:0000313" key="1">
    <source>
        <dbReference type="EMBL" id="MDR7325539.1"/>
    </source>
</evidence>
<protein>
    <submittedName>
        <fullName evidence="1">Uncharacterized protein</fullName>
    </submittedName>
</protein>
<name>A0AAE3ZUU4_9ACTN</name>
<proteinExistence type="predicted"/>
<reference evidence="1 2" key="1">
    <citation type="submission" date="2023-07" db="EMBL/GenBank/DDBJ databases">
        <title>Sequencing the genomes of 1000 actinobacteria strains.</title>
        <authorList>
            <person name="Klenk H.-P."/>
        </authorList>
    </citation>
    <scope>NUCLEOTIDE SEQUENCE [LARGE SCALE GENOMIC DNA]</scope>
    <source>
        <strain evidence="1 2">DSM 44711</strain>
    </source>
</reference>
<gene>
    <name evidence="1" type="ORF">J2S44_005789</name>
</gene>
<evidence type="ECO:0000313" key="2">
    <source>
        <dbReference type="Proteomes" id="UP001183629"/>
    </source>
</evidence>
<accession>A0AAE3ZUU4</accession>
<comment type="caution">
    <text evidence="1">The sequence shown here is derived from an EMBL/GenBank/DDBJ whole genome shotgun (WGS) entry which is preliminary data.</text>
</comment>